<dbReference type="EMBL" id="AAOH01000012">
    <property type="protein sequence ID" value="EAR26574.1"/>
    <property type="molecule type" value="Genomic_DNA"/>
</dbReference>
<keyword evidence="1" id="KW-0812">Transmembrane</keyword>
<dbReference type="InterPro" id="IPR022606">
    <property type="entry name" value="DUF2914"/>
</dbReference>
<protein>
    <recommendedName>
        <fullName evidence="2">DUF2914 domain-containing protein</fullName>
    </recommendedName>
</protein>
<proteinExistence type="predicted"/>
<dbReference type="OrthoDB" id="9796654at2"/>
<evidence type="ECO:0000259" key="2">
    <source>
        <dbReference type="Pfam" id="PF11141"/>
    </source>
</evidence>
<dbReference type="HOGENOM" id="CLU_946172_0_0_6"/>
<accession>A4CFD6</accession>
<organism evidence="3 4">
    <name type="scientific">Pseudoalteromonas tunicata D2</name>
    <dbReference type="NCBI Taxonomy" id="87626"/>
    <lineage>
        <taxon>Bacteria</taxon>
        <taxon>Pseudomonadati</taxon>
        <taxon>Pseudomonadota</taxon>
        <taxon>Gammaproteobacteria</taxon>
        <taxon>Alteromonadales</taxon>
        <taxon>Pseudoalteromonadaceae</taxon>
        <taxon>Pseudoalteromonas</taxon>
    </lineage>
</organism>
<dbReference type="Pfam" id="PF11141">
    <property type="entry name" value="DUF2914"/>
    <property type="match status" value="1"/>
</dbReference>
<dbReference type="Proteomes" id="UP000006201">
    <property type="component" value="Unassembled WGS sequence"/>
</dbReference>
<keyword evidence="4" id="KW-1185">Reference proteome</keyword>
<feature type="domain" description="DUF2914" evidence="2">
    <location>
        <begin position="232"/>
        <end position="292"/>
    </location>
</feature>
<evidence type="ECO:0000313" key="3">
    <source>
        <dbReference type="EMBL" id="EAR26574.1"/>
    </source>
</evidence>
<gene>
    <name evidence="3" type="ORF">PTD2_09514</name>
</gene>
<reference evidence="3 4" key="1">
    <citation type="submission" date="2006-02" db="EMBL/GenBank/DDBJ databases">
        <authorList>
            <person name="Moran M.A."/>
            <person name="Kjelleberg S."/>
            <person name="Egan S."/>
            <person name="Saunders N."/>
            <person name="Thomas T."/>
            <person name="Ferriera S."/>
            <person name="Johnson J."/>
            <person name="Kravitz S."/>
            <person name="Halpern A."/>
            <person name="Remington K."/>
            <person name="Beeson K."/>
            <person name="Tran B."/>
            <person name="Rogers Y.-H."/>
            <person name="Friedman R."/>
            <person name="Venter J.C."/>
        </authorList>
    </citation>
    <scope>NUCLEOTIDE SEQUENCE [LARGE SCALE GENOMIC DNA]</scope>
    <source>
        <strain evidence="3 4">D2</strain>
    </source>
</reference>
<keyword evidence="1" id="KW-1133">Transmembrane helix</keyword>
<evidence type="ECO:0000256" key="1">
    <source>
        <dbReference type="SAM" id="Phobius"/>
    </source>
</evidence>
<feature type="transmembrane region" description="Helical" evidence="1">
    <location>
        <begin position="33"/>
        <end position="52"/>
    </location>
</feature>
<dbReference type="eggNOG" id="ENOG502Z8YT">
    <property type="taxonomic scope" value="Bacteria"/>
</dbReference>
<dbReference type="STRING" id="87626.PTD2_09514"/>
<name>A4CFD6_9GAMM</name>
<evidence type="ECO:0000313" key="4">
    <source>
        <dbReference type="Proteomes" id="UP000006201"/>
    </source>
</evidence>
<sequence length="299" mass="33027">MGQKIVVTAKMKALEDTSLPEPVVVYHWNWRRVGLASVVVGTIILATVWGVFTVVNANEITNETVALDFAPEKVPNVALSNEFNLTQAQEVSNAEVDLSIVLGTASKEPLAADSVNVVLDDVEETMPDVESQLSIETSAINAAVDLAELSSEDVIPNEVQPVSVVNPSTIELAALSQVSRGVEIDTDYVSRALLTIAVEDREPVDVLGSEVYTNQFTDQLYFFTEVNNFTPQQVSHVWFYNGVQEAEVLLDITSTHFRTYSSKKITSQQMGDWQVQLRDSNQQILAQKTFRIINKHSNL</sequence>
<keyword evidence="1" id="KW-0472">Membrane</keyword>
<dbReference type="RefSeq" id="WP_009839277.1">
    <property type="nucleotide sequence ID" value="NZ_AAOH01000012.1"/>
</dbReference>
<dbReference type="AlphaFoldDB" id="A4CFD6"/>
<comment type="caution">
    <text evidence="3">The sequence shown here is derived from an EMBL/GenBank/DDBJ whole genome shotgun (WGS) entry which is preliminary data.</text>
</comment>